<feature type="domain" description="IclR-ED" evidence="5">
    <location>
        <begin position="78"/>
        <end position="260"/>
    </location>
</feature>
<name>A0A6J7VU38_9ZZZZ</name>
<gene>
    <name evidence="6" type="ORF">UFOPK4410_00605</name>
</gene>
<protein>
    <submittedName>
        <fullName evidence="6">Unannotated protein</fullName>
    </submittedName>
</protein>
<keyword evidence="2" id="KW-0238">DNA-binding</keyword>
<dbReference type="PANTHER" id="PTHR30136:SF24">
    <property type="entry name" value="HTH-TYPE TRANSCRIPTIONAL REPRESSOR ALLR"/>
    <property type="match status" value="1"/>
</dbReference>
<keyword evidence="3" id="KW-0804">Transcription</keyword>
<dbReference type="Gene3D" id="1.10.10.10">
    <property type="entry name" value="Winged helix-like DNA-binding domain superfamily/Winged helix DNA-binding domain"/>
    <property type="match status" value="1"/>
</dbReference>
<evidence type="ECO:0000259" key="5">
    <source>
        <dbReference type="PROSITE" id="PS51078"/>
    </source>
</evidence>
<dbReference type="SUPFAM" id="SSF55781">
    <property type="entry name" value="GAF domain-like"/>
    <property type="match status" value="1"/>
</dbReference>
<proteinExistence type="predicted"/>
<dbReference type="InterPro" id="IPR050707">
    <property type="entry name" value="HTH_MetabolicPath_Reg"/>
</dbReference>
<dbReference type="InterPro" id="IPR005471">
    <property type="entry name" value="Tscrpt_reg_IclR_N"/>
</dbReference>
<dbReference type="SMART" id="SM00346">
    <property type="entry name" value="HTH_ICLR"/>
    <property type="match status" value="1"/>
</dbReference>
<dbReference type="PROSITE" id="PS51078">
    <property type="entry name" value="ICLR_ED"/>
    <property type="match status" value="1"/>
</dbReference>
<dbReference type="PANTHER" id="PTHR30136">
    <property type="entry name" value="HELIX-TURN-HELIX TRANSCRIPTIONAL REGULATOR, ICLR FAMILY"/>
    <property type="match status" value="1"/>
</dbReference>
<dbReference type="InterPro" id="IPR036390">
    <property type="entry name" value="WH_DNA-bd_sf"/>
</dbReference>
<evidence type="ECO:0000256" key="2">
    <source>
        <dbReference type="ARBA" id="ARBA00023125"/>
    </source>
</evidence>
<dbReference type="Pfam" id="PF01614">
    <property type="entry name" value="IclR_C"/>
    <property type="match status" value="1"/>
</dbReference>
<feature type="domain" description="HTH iclR-type" evidence="4">
    <location>
        <begin position="16"/>
        <end position="77"/>
    </location>
</feature>
<evidence type="ECO:0000256" key="1">
    <source>
        <dbReference type="ARBA" id="ARBA00023015"/>
    </source>
</evidence>
<dbReference type="InterPro" id="IPR036388">
    <property type="entry name" value="WH-like_DNA-bd_sf"/>
</dbReference>
<dbReference type="GO" id="GO:0003677">
    <property type="term" value="F:DNA binding"/>
    <property type="evidence" value="ECO:0007669"/>
    <property type="project" value="UniProtKB-KW"/>
</dbReference>
<dbReference type="AlphaFoldDB" id="A0A6J7VU38"/>
<dbReference type="EMBL" id="CAFBRV010000044">
    <property type="protein sequence ID" value="CAB5112509.1"/>
    <property type="molecule type" value="Genomic_DNA"/>
</dbReference>
<keyword evidence="1" id="KW-0805">Transcription regulation</keyword>
<dbReference type="GO" id="GO:0045892">
    <property type="term" value="P:negative regulation of DNA-templated transcription"/>
    <property type="evidence" value="ECO:0007669"/>
    <property type="project" value="TreeGrafter"/>
</dbReference>
<sequence length="261" mass="27845">MEVAKGGAMSELVSGTQAIDRASALLIHILESSTPPLLSQLARAYEIPKSTTSRMLSALERQGLIRRDQQGAFIAGDVLTQFARSQNHDSVLVARVHSVLEKLALTTGETANLAVARNGEMKLIDQVDGHYLLGATNWVGKGVPFHASALGKILLAYGAATIPLGKLEKLTSKTITSRPKLLTELENVRKKGYAIIIDELEEGLVAVAAPIREDDGRVVGAVSISGPSPRLTIRDLARIGEVIIQEIHSLQANHEGKIGAA</sequence>
<dbReference type="Gene3D" id="3.30.450.40">
    <property type="match status" value="1"/>
</dbReference>
<evidence type="ECO:0000259" key="4">
    <source>
        <dbReference type="PROSITE" id="PS51077"/>
    </source>
</evidence>
<reference evidence="6" key="1">
    <citation type="submission" date="2020-05" db="EMBL/GenBank/DDBJ databases">
        <authorList>
            <person name="Chiriac C."/>
            <person name="Salcher M."/>
            <person name="Ghai R."/>
            <person name="Kavagutti S V."/>
        </authorList>
    </citation>
    <scope>NUCLEOTIDE SEQUENCE</scope>
</reference>
<dbReference type="InterPro" id="IPR014757">
    <property type="entry name" value="Tscrpt_reg_IclR_C"/>
</dbReference>
<evidence type="ECO:0000256" key="3">
    <source>
        <dbReference type="ARBA" id="ARBA00023163"/>
    </source>
</evidence>
<dbReference type="SUPFAM" id="SSF46785">
    <property type="entry name" value="Winged helix' DNA-binding domain"/>
    <property type="match status" value="1"/>
</dbReference>
<dbReference type="InterPro" id="IPR029016">
    <property type="entry name" value="GAF-like_dom_sf"/>
</dbReference>
<dbReference type="Pfam" id="PF09339">
    <property type="entry name" value="HTH_IclR"/>
    <property type="match status" value="1"/>
</dbReference>
<dbReference type="GO" id="GO:0003700">
    <property type="term" value="F:DNA-binding transcription factor activity"/>
    <property type="evidence" value="ECO:0007669"/>
    <property type="project" value="TreeGrafter"/>
</dbReference>
<dbReference type="PROSITE" id="PS51077">
    <property type="entry name" value="HTH_ICLR"/>
    <property type="match status" value="1"/>
</dbReference>
<evidence type="ECO:0000313" key="6">
    <source>
        <dbReference type="EMBL" id="CAB5112509.1"/>
    </source>
</evidence>
<accession>A0A6J7VU38</accession>
<organism evidence="6">
    <name type="scientific">freshwater metagenome</name>
    <dbReference type="NCBI Taxonomy" id="449393"/>
    <lineage>
        <taxon>unclassified sequences</taxon>
        <taxon>metagenomes</taxon>
        <taxon>ecological metagenomes</taxon>
    </lineage>
</organism>